<evidence type="ECO:0000313" key="3">
    <source>
        <dbReference type="Proteomes" id="UP000188268"/>
    </source>
</evidence>
<gene>
    <name evidence="2" type="ORF">CCACVL1_19645</name>
</gene>
<accession>A0A1R3HFK8</accession>
<dbReference type="Gramene" id="OMO69146">
    <property type="protein sequence ID" value="OMO69146"/>
    <property type="gene ID" value="CCACVL1_19645"/>
</dbReference>
<sequence length="65" mass="7624">MREGRKEAVNEERVVLSSMIEERERKIEKFSPSGGMNSVPLEIEDSENEKREFPPNFLAREVRET</sequence>
<proteinExistence type="predicted"/>
<organism evidence="2 3">
    <name type="scientific">Corchorus capsularis</name>
    <name type="common">Jute</name>
    <dbReference type="NCBI Taxonomy" id="210143"/>
    <lineage>
        <taxon>Eukaryota</taxon>
        <taxon>Viridiplantae</taxon>
        <taxon>Streptophyta</taxon>
        <taxon>Embryophyta</taxon>
        <taxon>Tracheophyta</taxon>
        <taxon>Spermatophyta</taxon>
        <taxon>Magnoliopsida</taxon>
        <taxon>eudicotyledons</taxon>
        <taxon>Gunneridae</taxon>
        <taxon>Pentapetalae</taxon>
        <taxon>rosids</taxon>
        <taxon>malvids</taxon>
        <taxon>Malvales</taxon>
        <taxon>Malvaceae</taxon>
        <taxon>Grewioideae</taxon>
        <taxon>Apeibeae</taxon>
        <taxon>Corchorus</taxon>
    </lineage>
</organism>
<evidence type="ECO:0000313" key="2">
    <source>
        <dbReference type="EMBL" id="OMO69146.1"/>
    </source>
</evidence>
<comment type="caution">
    <text evidence="2">The sequence shown here is derived from an EMBL/GenBank/DDBJ whole genome shotgun (WGS) entry which is preliminary data.</text>
</comment>
<reference evidence="2 3" key="1">
    <citation type="submission" date="2013-09" db="EMBL/GenBank/DDBJ databases">
        <title>Corchorus capsularis genome sequencing.</title>
        <authorList>
            <person name="Alam M."/>
            <person name="Haque M.S."/>
            <person name="Islam M.S."/>
            <person name="Emdad E.M."/>
            <person name="Islam M.M."/>
            <person name="Ahmed B."/>
            <person name="Halim A."/>
            <person name="Hossen Q.M.M."/>
            <person name="Hossain M.Z."/>
            <person name="Ahmed R."/>
            <person name="Khan M.M."/>
            <person name="Islam R."/>
            <person name="Rashid M.M."/>
            <person name="Khan S.A."/>
            <person name="Rahman M.S."/>
            <person name="Alam M."/>
        </authorList>
    </citation>
    <scope>NUCLEOTIDE SEQUENCE [LARGE SCALE GENOMIC DNA]</scope>
    <source>
        <strain evidence="3">cv. CVL-1</strain>
        <tissue evidence="2">Whole seedling</tissue>
    </source>
</reference>
<dbReference type="AlphaFoldDB" id="A0A1R3HFK8"/>
<keyword evidence="3" id="KW-1185">Reference proteome</keyword>
<protein>
    <submittedName>
        <fullName evidence="2">Uncharacterized protein</fullName>
    </submittedName>
</protein>
<evidence type="ECO:0000256" key="1">
    <source>
        <dbReference type="SAM" id="MobiDB-lite"/>
    </source>
</evidence>
<feature type="region of interest" description="Disordered" evidence="1">
    <location>
        <begin position="26"/>
        <end position="65"/>
    </location>
</feature>
<dbReference type="Proteomes" id="UP000188268">
    <property type="component" value="Unassembled WGS sequence"/>
</dbReference>
<dbReference type="EMBL" id="AWWV01012085">
    <property type="protein sequence ID" value="OMO69146.1"/>
    <property type="molecule type" value="Genomic_DNA"/>
</dbReference>
<name>A0A1R3HFK8_COCAP</name>